<dbReference type="Gene3D" id="3.90.226.10">
    <property type="entry name" value="2-enoyl-CoA Hydratase, Chain A, domain 1"/>
    <property type="match status" value="1"/>
</dbReference>
<dbReference type="Proteomes" id="UP000565262">
    <property type="component" value="Unassembled WGS sequence"/>
</dbReference>
<dbReference type="InterPro" id="IPR047272">
    <property type="entry name" value="S49_SppA_C"/>
</dbReference>
<keyword evidence="3" id="KW-0378">Hydrolase</keyword>
<feature type="transmembrane region" description="Helical" evidence="6">
    <location>
        <begin position="60"/>
        <end position="78"/>
    </location>
</feature>
<dbReference type="Gene3D" id="6.20.330.10">
    <property type="match status" value="1"/>
</dbReference>
<comment type="similarity">
    <text evidence="1">Belongs to the peptidase S49 family.</text>
</comment>
<keyword evidence="6" id="KW-0472">Membrane</keyword>
<reference evidence="8 9" key="1">
    <citation type="submission" date="2020-08" db="EMBL/GenBank/DDBJ databases">
        <title>Oceanospirillum sp. nov. isolated from marine sediment.</title>
        <authorList>
            <person name="Ji X."/>
        </authorList>
    </citation>
    <scope>NUCLEOTIDE SEQUENCE [LARGE SCALE GENOMIC DNA]</scope>
    <source>
        <strain evidence="8 9">D5</strain>
    </source>
</reference>
<evidence type="ECO:0000256" key="1">
    <source>
        <dbReference type="ARBA" id="ARBA00008683"/>
    </source>
</evidence>
<proteinExistence type="inferred from homology"/>
<keyword evidence="6" id="KW-0812">Transmembrane</keyword>
<dbReference type="RefSeq" id="WP_182809258.1">
    <property type="nucleotide sequence ID" value="NZ_JACJFM010000015.1"/>
</dbReference>
<dbReference type="EMBL" id="JACJFM010000015">
    <property type="protein sequence ID" value="MBB1487479.1"/>
    <property type="molecule type" value="Genomic_DNA"/>
</dbReference>
<evidence type="ECO:0000256" key="6">
    <source>
        <dbReference type="SAM" id="Phobius"/>
    </source>
</evidence>
<feature type="compositionally biased region" description="Basic and acidic residues" evidence="5">
    <location>
        <begin position="1"/>
        <end position="11"/>
    </location>
</feature>
<keyword evidence="6" id="KW-1133">Transmembrane helix</keyword>
<evidence type="ECO:0000256" key="4">
    <source>
        <dbReference type="ARBA" id="ARBA00022825"/>
    </source>
</evidence>
<evidence type="ECO:0000313" key="9">
    <source>
        <dbReference type="Proteomes" id="UP000565262"/>
    </source>
</evidence>
<accession>A0A839ISN0</accession>
<keyword evidence="4" id="KW-0720">Serine protease</keyword>
<organism evidence="8 9">
    <name type="scientific">Oceanospirillum sediminis</name>
    <dbReference type="NCBI Taxonomy" id="2760088"/>
    <lineage>
        <taxon>Bacteria</taxon>
        <taxon>Pseudomonadati</taxon>
        <taxon>Pseudomonadota</taxon>
        <taxon>Gammaproteobacteria</taxon>
        <taxon>Oceanospirillales</taxon>
        <taxon>Oceanospirillaceae</taxon>
        <taxon>Oceanospirillum</taxon>
    </lineage>
</organism>
<feature type="compositionally biased region" description="Polar residues" evidence="5">
    <location>
        <begin position="16"/>
        <end position="30"/>
    </location>
</feature>
<dbReference type="Pfam" id="PF01343">
    <property type="entry name" value="Peptidase_S49"/>
    <property type="match status" value="1"/>
</dbReference>
<evidence type="ECO:0000259" key="7">
    <source>
        <dbReference type="Pfam" id="PF01343"/>
    </source>
</evidence>
<gene>
    <name evidence="8" type="ORF">H4O21_12760</name>
</gene>
<dbReference type="GO" id="GO:0006508">
    <property type="term" value="P:proteolysis"/>
    <property type="evidence" value="ECO:0007669"/>
    <property type="project" value="UniProtKB-KW"/>
</dbReference>
<dbReference type="GO" id="GO:0008236">
    <property type="term" value="F:serine-type peptidase activity"/>
    <property type="evidence" value="ECO:0007669"/>
    <property type="project" value="UniProtKB-KW"/>
</dbReference>
<dbReference type="SUPFAM" id="SSF52096">
    <property type="entry name" value="ClpP/crotonase"/>
    <property type="match status" value="1"/>
</dbReference>
<name>A0A839ISN0_9GAMM</name>
<evidence type="ECO:0000313" key="8">
    <source>
        <dbReference type="EMBL" id="MBB1487479.1"/>
    </source>
</evidence>
<feature type="region of interest" description="Disordered" evidence="5">
    <location>
        <begin position="1"/>
        <end position="35"/>
    </location>
</feature>
<evidence type="ECO:0000256" key="2">
    <source>
        <dbReference type="ARBA" id="ARBA00022670"/>
    </source>
</evidence>
<protein>
    <submittedName>
        <fullName evidence="8">S49 family peptidase</fullName>
    </submittedName>
</protein>
<dbReference type="AlphaFoldDB" id="A0A839ISN0"/>
<feature type="domain" description="Peptidase S49" evidence="7">
    <location>
        <begin position="158"/>
        <end position="298"/>
    </location>
</feature>
<keyword evidence="2" id="KW-0645">Protease</keyword>
<dbReference type="InterPro" id="IPR029045">
    <property type="entry name" value="ClpP/crotonase-like_dom_sf"/>
</dbReference>
<sequence length="337" mass="37049">MSESNWKEPPLKADASQRQAASVRNSSRTAKSGAAHTGHLMEKWLMETLKEQRRARRWTLFFRFARLIVVVVVIFMFWQKSSDSIELPAGEHVAVVDVLGAIGDEQPANADFLIQGLRSAFDDSGTKAVILNINSPGGSPVHSGEVYDEIIRLRAKHPDTPVYAVIRDIGASGAYYIAAGANEIYANRASLVGSIGVVSSGFGFTGLMDKVGVERRVFTSGENKAFLDPFTDMSEQQADFWRSVLSQTHEQFIRAVKEGRGDRLNDDPSVFSGLVWNGEQAREMGLIDGLASMRQVAEDKVGIGRLVDFTPEPSPLKQLGREFGVQVQAALRNMAIY</sequence>
<evidence type="ECO:0000256" key="3">
    <source>
        <dbReference type="ARBA" id="ARBA00022801"/>
    </source>
</evidence>
<dbReference type="PANTHER" id="PTHR42987:SF8">
    <property type="entry name" value="PROTEINASE"/>
    <property type="match status" value="1"/>
</dbReference>
<dbReference type="InterPro" id="IPR002142">
    <property type="entry name" value="Peptidase_S49"/>
</dbReference>
<keyword evidence="9" id="KW-1185">Reference proteome</keyword>
<dbReference type="CDD" id="cd07023">
    <property type="entry name" value="S49_Sppa_N_C"/>
    <property type="match status" value="1"/>
</dbReference>
<dbReference type="PANTHER" id="PTHR42987">
    <property type="entry name" value="PEPTIDASE S49"/>
    <property type="match status" value="1"/>
</dbReference>
<evidence type="ECO:0000256" key="5">
    <source>
        <dbReference type="SAM" id="MobiDB-lite"/>
    </source>
</evidence>
<comment type="caution">
    <text evidence="8">The sequence shown here is derived from an EMBL/GenBank/DDBJ whole genome shotgun (WGS) entry which is preliminary data.</text>
</comment>